<organism evidence="1 2">
    <name type="scientific">Eumeta variegata</name>
    <name type="common">Bagworm moth</name>
    <name type="synonym">Eumeta japonica</name>
    <dbReference type="NCBI Taxonomy" id="151549"/>
    <lineage>
        <taxon>Eukaryota</taxon>
        <taxon>Metazoa</taxon>
        <taxon>Ecdysozoa</taxon>
        <taxon>Arthropoda</taxon>
        <taxon>Hexapoda</taxon>
        <taxon>Insecta</taxon>
        <taxon>Pterygota</taxon>
        <taxon>Neoptera</taxon>
        <taxon>Endopterygota</taxon>
        <taxon>Lepidoptera</taxon>
        <taxon>Glossata</taxon>
        <taxon>Ditrysia</taxon>
        <taxon>Tineoidea</taxon>
        <taxon>Psychidae</taxon>
        <taxon>Oiketicinae</taxon>
        <taxon>Eumeta</taxon>
    </lineage>
</organism>
<evidence type="ECO:0000313" key="1">
    <source>
        <dbReference type="EMBL" id="GBP77533.1"/>
    </source>
</evidence>
<dbReference type="EMBL" id="BGZK01001334">
    <property type="protein sequence ID" value="GBP77533.1"/>
    <property type="molecule type" value="Genomic_DNA"/>
</dbReference>
<name>A0A4C1YRC4_EUMVA</name>
<comment type="caution">
    <text evidence="1">The sequence shown here is derived from an EMBL/GenBank/DDBJ whole genome shotgun (WGS) entry which is preliminary data.</text>
</comment>
<accession>A0A4C1YRC4</accession>
<dbReference type="AlphaFoldDB" id="A0A4C1YRC4"/>
<gene>
    <name evidence="1" type="ORF">EVAR_98986_1</name>
</gene>
<dbReference type="Proteomes" id="UP000299102">
    <property type="component" value="Unassembled WGS sequence"/>
</dbReference>
<keyword evidence="2" id="KW-1185">Reference proteome</keyword>
<sequence length="100" mass="11360">MMESIHRWRHGHTRAYRPIAVLKEKKLVVRRRLSANTGVAVPAAHLASLQVTYRKPYRCCLSIMCPREKIYEPVALPYPTPQVAELEGRPSLAPTALTKL</sequence>
<reference evidence="1 2" key="1">
    <citation type="journal article" date="2019" name="Commun. Biol.">
        <title>The bagworm genome reveals a unique fibroin gene that provides high tensile strength.</title>
        <authorList>
            <person name="Kono N."/>
            <person name="Nakamura H."/>
            <person name="Ohtoshi R."/>
            <person name="Tomita M."/>
            <person name="Numata K."/>
            <person name="Arakawa K."/>
        </authorList>
    </citation>
    <scope>NUCLEOTIDE SEQUENCE [LARGE SCALE GENOMIC DNA]</scope>
</reference>
<proteinExistence type="predicted"/>
<evidence type="ECO:0000313" key="2">
    <source>
        <dbReference type="Proteomes" id="UP000299102"/>
    </source>
</evidence>
<protein>
    <submittedName>
        <fullName evidence="1">Uncharacterized protein</fullName>
    </submittedName>
</protein>